<accession>A0A1L7UNT8</accession>
<evidence type="ECO:0000313" key="2">
    <source>
        <dbReference type="Proteomes" id="UP000184255"/>
    </source>
</evidence>
<protein>
    <submittedName>
        <fullName evidence="1">Uncharacterized protein</fullName>
    </submittedName>
</protein>
<gene>
    <name evidence="1" type="ORF">FMAN_11761</name>
</gene>
<dbReference type="VEuPathDB" id="FungiDB:FMAN_11761"/>
<dbReference type="Proteomes" id="UP000184255">
    <property type="component" value="Unassembled WGS sequence"/>
</dbReference>
<comment type="caution">
    <text evidence="1">The sequence shown here is derived from an EMBL/GenBank/DDBJ whole genome shotgun (WGS) entry which is preliminary data.</text>
</comment>
<organism evidence="1 2">
    <name type="scientific">Fusarium mangiferae</name>
    <name type="common">Mango malformation disease fungus</name>
    <dbReference type="NCBI Taxonomy" id="192010"/>
    <lineage>
        <taxon>Eukaryota</taxon>
        <taxon>Fungi</taxon>
        <taxon>Dikarya</taxon>
        <taxon>Ascomycota</taxon>
        <taxon>Pezizomycotina</taxon>
        <taxon>Sordariomycetes</taxon>
        <taxon>Hypocreomycetidae</taxon>
        <taxon>Hypocreales</taxon>
        <taxon>Nectriaceae</taxon>
        <taxon>Fusarium</taxon>
        <taxon>Fusarium fujikuroi species complex</taxon>
    </lineage>
</organism>
<reference evidence="2" key="1">
    <citation type="journal article" date="2016" name="Genome Biol. Evol.">
        <title>Comparative 'omics' of the Fusarium fujikuroi species complex highlights differences in genetic potential and metabolite synthesis.</title>
        <authorList>
            <person name="Niehaus E.-M."/>
            <person name="Muensterkoetter M."/>
            <person name="Proctor R.H."/>
            <person name="Brown D.W."/>
            <person name="Sharon A."/>
            <person name="Idan Y."/>
            <person name="Oren-Young L."/>
            <person name="Sieber C.M."/>
            <person name="Novak O."/>
            <person name="Pencik A."/>
            <person name="Tarkowska D."/>
            <person name="Hromadova K."/>
            <person name="Freeman S."/>
            <person name="Maymon M."/>
            <person name="Elazar M."/>
            <person name="Youssef S.A."/>
            <person name="El-Shabrawy E.S.M."/>
            <person name="Shalaby A.B.A."/>
            <person name="Houterman P."/>
            <person name="Brock N.L."/>
            <person name="Burkhardt I."/>
            <person name="Tsavkelova E.A."/>
            <person name="Dickschat J.S."/>
            <person name="Galuszka P."/>
            <person name="Gueldener U."/>
            <person name="Tudzynski B."/>
        </authorList>
    </citation>
    <scope>NUCLEOTIDE SEQUENCE [LARGE SCALE GENOMIC DNA]</scope>
    <source>
        <strain evidence="2">MRC7560</strain>
    </source>
</reference>
<keyword evidence="2" id="KW-1185">Reference proteome</keyword>
<proteinExistence type="predicted"/>
<evidence type="ECO:0000313" key="1">
    <source>
        <dbReference type="EMBL" id="CVL08986.1"/>
    </source>
</evidence>
<name>A0A1L7UNT8_FUSMA</name>
<dbReference type="EMBL" id="FCQH01000028">
    <property type="protein sequence ID" value="CVL08986.1"/>
    <property type="molecule type" value="Genomic_DNA"/>
</dbReference>
<sequence>MSKRSRNAAL</sequence>